<dbReference type="AlphaFoldDB" id="A0A5C6DU69"/>
<dbReference type="InterPro" id="IPR059052">
    <property type="entry name" value="HH_YbhG-like"/>
</dbReference>
<evidence type="ECO:0000256" key="2">
    <source>
        <dbReference type="SAM" id="Coils"/>
    </source>
</evidence>
<feature type="coiled-coil region" evidence="2">
    <location>
        <begin position="194"/>
        <end position="247"/>
    </location>
</feature>
<proteinExistence type="inferred from homology"/>
<dbReference type="EMBL" id="SJPY01000005">
    <property type="protein sequence ID" value="TWU40230.1"/>
    <property type="molecule type" value="Genomic_DNA"/>
</dbReference>
<dbReference type="Pfam" id="PF25954">
    <property type="entry name" value="Beta-barrel_RND_2"/>
    <property type="match status" value="1"/>
</dbReference>
<dbReference type="Gene3D" id="2.40.50.100">
    <property type="match status" value="1"/>
</dbReference>
<dbReference type="PANTHER" id="PTHR30469">
    <property type="entry name" value="MULTIDRUG RESISTANCE PROTEIN MDTA"/>
    <property type="match status" value="1"/>
</dbReference>
<dbReference type="SUPFAM" id="SSF111369">
    <property type="entry name" value="HlyD-like secretion proteins"/>
    <property type="match status" value="2"/>
</dbReference>
<dbReference type="Gene3D" id="1.10.287.470">
    <property type="entry name" value="Helix hairpin bin"/>
    <property type="match status" value="1"/>
</dbReference>
<evidence type="ECO:0000259" key="6">
    <source>
        <dbReference type="Pfam" id="PF25967"/>
    </source>
</evidence>
<dbReference type="GO" id="GO:0015562">
    <property type="term" value="F:efflux transmembrane transporter activity"/>
    <property type="evidence" value="ECO:0007669"/>
    <property type="project" value="TreeGrafter"/>
</dbReference>
<name>A0A5C6DU69_9BACT</name>
<accession>A0A5C6DU69</accession>
<feature type="domain" description="CusB-like beta-barrel" evidence="5">
    <location>
        <begin position="290"/>
        <end position="363"/>
    </location>
</feature>
<dbReference type="RefSeq" id="WP_146600825.1">
    <property type="nucleotide sequence ID" value="NZ_SJPY01000005.1"/>
</dbReference>
<gene>
    <name evidence="7" type="primary">mdtA_4</name>
    <name evidence="7" type="ORF">Q31b_35750</name>
</gene>
<keyword evidence="3" id="KW-0812">Transmembrane</keyword>
<dbReference type="NCBIfam" id="TIGR01730">
    <property type="entry name" value="RND_mfp"/>
    <property type="match status" value="1"/>
</dbReference>
<dbReference type="InterPro" id="IPR058627">
    <property type="entry name" value="MdtA-like_C"/>
</dbReference>
<evidence type="ECO:0000256" key="3">
    <source>
        <dbReference type="SAM" id="Phobius"/>
    </source>
</evidence>
<dbReference type="GO" id="GO:1990281">
    <property type="term" value="C:efflux pump complex"/>
    <property type="evidence" value="ECO:0007669"/>
    <property type="project" value="TreeGrafter"/>
</dbReference>
<evidence type="ECO:0000259" key="5">
    <source>
        <dbReference type="Pfam" id="PF25954"/>
    </source>
</evidence>
<evidence type="ECO:0000313" key="7">
    <source>
        <dbReference type="EMBL" id="TWU40230.1"/>
    </source>
</evidence>
<dbReference type="Proteomes" id="UP000315471">
    <property type="component" value="Unassembled WGS sequence"/>
</dbReference>
<feature type="domain" description="YbhG-like alpha-helical hairpin" evidence="4">
    <location>
        <begin position="121"/>
        <end position="249"/>
    </location>
</feature>
<keyword evidence="3" id="KW-1133">Transmembrane helix</keyword>
<keyword evidence="3" id="KW-0472">Membrane</keyword>
<dbReference type="OrthoDB" id="245220at2"/>
<dbReference type="Pfam" id="PF25967">
    <property type="entry name" value="RND-MFP_C"/>
    <property type="match status" value="1"/>
</dbReference>
<dbReference type="PANTHER" id="PTHR30469:SF20">
    <property type="entry name" value="EFFLUX RND TRANSPORTER PERIPLASMIC ADAPTOR SUBUNIT"/>
    <property type="match status" value="1"/>
</dbReference>
<keyword evidence="8" id="KW-1185">Reference proteome</keyword>
<comment type="similarity">
    <text evidence="1">Belongs to the membrane fusion protein (MFP) (TC 8.A.1) family.</text>
</comment>
<dbReference type="Gene3D" id="2.40.420.20">
    <property type="match status" value="1"/>
</dbReference>
<evidence type="ECO:0000313" key="8">
    <source>
        <dbReference type="Proteomes" id="UP000315471"/>
    </source>
</evidence>
<dbReference type="InterPro" id="IPR058792">
    <property type="entry name" value="Beta-barrel_RND_2"/>
</dbReference>
<dbReference type="Gene3D" id="2.40.30.170">
    <property type="match status" value="1"/>
</dbReference>
<evidence type="ECO:0000256" key="1">
    <source>
        <dbReference type="ARBA" id="ARBA00009477"/>
    </source>
</evidence>
<protein>
    <submittedName>
        <fullName evidence="7">Multidrug resistance protein MdtA</fullName>
    </submittedName>
</protein>
<feature type="domain" description="Multidrug resistance protein MdtA-like C-terminal permuted SH3" evidence="6">
    <location>
        <begin position="375"/>
        <end position="434"/>
    </location>
</feature>
<evidence type="ECO:0000259" key="4">
    <source>
        <dbReference type="Pfam" id="PF25881"/>
    </source>
</evidence>
<sequence>MKLQNTKLGCFIQRRWKLVSAMTVIGIGSLAFQWFAGVSDGYAGSSRSANAEGVALTETRQPHAVDVVEVGSETFAAVTTYPGSIRAAASVDLAFRVGGPLVEVNVKPGDHVKRGDVLMRIDPRDFDNAVAAATATLQSAEAELAAMRKGAREEDLLALQARIDAAESRDRYLRAVFVRNQSLLNQNAVSQTEFDGSQSELLSTEAELRALKQEFRKAKAGARQEDIAAKEASIRIMETQLKIARDQQQDTVLRAPFDGIITRQSIENHEQVGPSEVVLAMHNVSTLEIDVALPEKEIVHRSIDNPVDVEVRLVAIPQQSWSAQFKEINTEADSATRTYLVTFSMLAPTDVNIFPGMIADVTLPSLAGGATSDAVVTVPVAAVQSQHSASRFVWVLEGNTVHRRMIRLGKLVDGIRQAVTEGLLPGEKVVTGGASFLHDGAEVSVREQEKSQSSTAVAVVQ</sequence>
<keyword evidence="2" id="KW-0175">Coiled coil</keyword>
<comment type="caution">
    <text evidence="7">The sequence shown here is derived from an EMBL/GenBank/DDBJ whole genome shotgun (WGS) entry which is preliminary data.</text>
</comment>
<reference evidence="7 8" key="1">
    <citation type="submission" date="2019-02" db="EMBL/GenBank/DDBJ databases">
        <title>Deep-cultivation of Planctomycetes and their phenomic and genomic characterization uncovers novel biology.</title>
        <authorList>
            <person name="Wiegand S."/>
            <person name="Jogler M."/>
            <person name="Boedeker C."/>
            <person name="Pinto D."/>
            <person name="Vollmers J."/>
            <person name="Rivas-Marin E."/>
            <person name="Kohn T."/>
            <person name="Peeters S.H."/>
            <person name="Heuer A."/>
            <person name="Rast P."/>
            <person name="Oberbeckmann S."/>
            <person name="Bunk B."/>
            <person name="Jeske O."/>
            <person name="Meyerdierks A."/>
            <person name="Storesund J.E."/>
            <person name="Kallscheuer N."/>
            <person name="Luecker S."/>
            <person name="Lage O.M."/>
            <person name="Pohl T."/>
            <person name="Merkel B.J."/>
            <person name="Hornburger P."/>
            <person name="Mueller R.-W."/>
            <person name="Bruemmer F."/>
            <person name="Labrenz M."/>
            <person name="Spormann A.M."/>
            <person name="Op Den Camp H."/>
            <person name="Overmann J."/>
            <person name="Amann R."/>
            <person name="Jetten M.S.M."/>
            <person name="Mascher T."/>
            <person name="Medema M.H."/>
            <person name="Devos D.P."/>
            <person name="Kaster A.-K."/>
            <person name="Ovreas L."/>
            <person name="Rohde M."/>
            <person name="Galperin M.Y."/>
            <person name="Jogler C."/>
        </authorList>
    </citation>
    <scope>NUCLEOTIDE SEQUENCE [LARGE SCALE GENOMIC DNA]</scope>
    <source>
        <strain evidence="7 8">Q31b</strain>
    </source>
</reference>
<feature type="transmembrane region" description="Helical" evidence="3">
    <location>
        <begin position="16"/>
        <end position="36"/>
    </location>
</feature>
<dbReference type="InterPro" id="IPR006143">
    <property type="entry name" value="RND_pump_MFP"/>
</dbReference>
<dbReference type="Pfam" id="PF25881">
    <property type="entry name" value="HH_YBHG"/>
    <property type="match status" value="1"/>
</dbReference>
<organism evidence="7 8">
    <name type="scientific">Novipirellula aureliae</name>
    <dbReference type="NCBI Taxonomy" id="2527966"/>
    <lineage>
        <taxon>Bacteria</taxon>
        <taxon>Pseudomonadati</taxon>
        <taxon>Planctomycetota</taxon>
        <taxon>Planctomycetia</taxon>
        <taxon>Pirellulales</taxon>
        <taxon>Pirellulaceae</taxon>
        <taxon>Novipirellula</taxon>
    </lineage>
</organism>